<dbReference type="SUPFAM" id="SSF52980">
    <property type="entry name" value="Restriction endonuclease-like"/>
    <property type="match status" value="1"/>
</dbReference>
<proteinExistence type="predicted"/>
<organism evidence="1">
    <name type="scientific">uncultured Sulfurovum sp</name>
    <dbReference type="NCBI Taxonomy" id="269237"/>
    <lineage>
        <taxon>Bacteria</taxon>
        <taxon>Pseudomonadati</taxon>
        <taxon>Campylobacterota</taxon>
        <taxon>Epsilonproteobacteria</taxon>
        <taxon>Campylobacterales</taxon>
        <taxon>Sulfurovaceae</taxon>
        <taxon>Sulfurovum</taxon>
        <taxon>environmental samples</taxon>
    </lineage>
</organism>
<dbReference type="AlphaFoldDB" id="A0A6S6SPM4"/>
<dbReference type="EMBL" id="CACVAS010000036">
    <property type="protein sequence ID" value="CAA6804599.1"/>
    <property type="molecule type" value="Genomic_DNA"/>
</dbReference>
<evidence type="ECO:0000313" key="1">
    <source>
        <dbReference type="EMBL" id="CAA6804599.1"/>
    </source>
</evidence>
<protein>
    <submittedName>
        <fullName evidence="1">Uncharacterized protein</fullName>
    </submittedName>
</protein>
<accession>A0A6S6SPM4</accession>
<dbReference type="InterPro" id="IPR011335">
    <property type="entry name" value="Restrct_endonuc-II-like"/>
</dbReference>
<reference evidence="1" key="1">
    <citation type="submission" date="2020-01" db="EMBL/GenBank/DDBJ databases">
        <authorList>
            <person name="Meier V. D."/>
            <person name="Meier V D."/>
        </authorList>
    </citation>
    <scope>NUCLEOTIDE SEQUENCE</scope>
    <source>
        <strain evidence="1">HLG_WM_MAG_01</strain>
    </source>
</reference>
<dbReference type="Gene3D" id="3.40.1350.10">
    <property type="match status" value="1"/>
</dbReference>
<gene>
    <name evidence="1" type="ORF">HELGO_WM2899</name>
</gene>
<sequence>MAIYKCDACHYIQETSNEYIGKKAKCPQCKEVGVILNTISYLQEVTEKNILLEKKLLDKDTIKERNTSKNIDNILQVQDSIPIKDFNIHNTDIFSQKDHYTPIVTWFKDRYIQAKVDPKMMDTTGFFDEVALYIGRNFNNIGSIVNQIKYIQNKQYDTVKINLSKNNNNEIEQIIEFCKMLHHYSFIARYNFQKKDKIIYLTLSNITKIKNFFNGLWMEWFVFIQIISFFKEKHMTLPIVRGMNITFQNKDKSELDIFFINNQGEPVCIECKTGEFRQDLNKYFLLQKKLNIKKEHFLLCVFGLEEEQAKGLTSMYEITLVNETTLIPHIKSLF</sequence>
<name>A0A6S6SPM4_9BACT</name>
<dbReference type="InterPro" id="IPR011856">
    <property type="entry name" value="tRNA_endonuc-like_dom_sf"/>
</dbReference>
<dbReference type="GO" id="GO:0003676">
    <property type="term" value="F:nucleic acid binding"/>
    <property type="evidence" value="ECO:0007669"/>
    <property type="project" value="InterPro"/>
</dbReference>